<dbReference type="EC" id="2.5.1.75" evidence="10"/>
<comment type="caution">
    <text evidence="14">The sequence shown here is derived from an EMBL/GenBank/DDBJ whole genome shotgun (WGS) entry which is preliminary data.</text>
</comment>
<dbReference type="SUPFAM" id="SSF52540">
    <property type="entry name" value="P-loop containing nucleoside triphosphate hydrolases"/>
    <property type="match status" value="1"/>
</dbReference>
<evidence type="ECO:0000256" key="5">
    <source>
        <dbReference type="ARBA" id="ARBA00022694"/>
    </source>
</evidence>
<evidence type="ECO:0000256" key="10">
    <source>
        <dbReference type="HAMAP-Rule" id="MF_00185"/>
    </source>
</evidence>
<name>A0A166AQY6_9HYPH</name>
<dbReference type="STRING" id="989403.SAMN05421798_1068"/>
<keyword evidence="7 10" id="KW-0067">ATP-binding</keyword>
<keyword evidence="6 10" id="KW-0547">Nucleotide-binding</keyword>
<protein>
    <recommendedName>
        <fullName evidence="10">tRNA dimethylallyltransferase</fullName>
        <ecNumber evidence="10">2.5.1.75</ecNumber>
    </recommendedName>
    <alternativeName>
        <fullName evidence="10">Dimethylallyl diphosphate:tRNA dimethylallyltransferase</fullName>
        <shortName evidence="10">DMAPP:tRNA dimethylallyltransferase</shortName>
        <shortName evidence="10">DMATase</shortName>
    </alternativeName>
    <alternativeName>
        <fullName evidence="10">Isopentenyl-diphosphate:tRNA isopentenyltransferase</fullName>
        <shortName evidence="10">IPP transferase</shortName>
        <shortName evidence="10">IPPT</shortName>
        <shortName evidence="10">IPTase</shortName>
    </alternativeName>
</protein>
<feature type="binding site" evidence="10">
    <location>
        <begin position="5"/>
        <end position="12"/>
    </location>
    <ligand>
        <name>ATP</name>
        <dbReference type="ChEBI" id="CHEBI:30616"/>
    </ligand>
</feature>
<dbReference type="PANTHER" id="PTHR11088:SF60">
    <property type="entry name" value="TRNA DIMETHYLALLYLTRANSFERASE"/>
    <property type="match status" value="1"/>
</dbReference>
<dbReference type="AlphaFoldDB" id="A0A166AQY6"/>
<dbReference type="PATRIC" id="fig|989403.3.peg.782"/>
<keyword evidence="4 10" id="KW-0808">Transferase</keyword>
<proteinExistence type="inferred from homology"/>
<dbReference type="InterPro" id="IPR027417">
    <property type="entry name" value="P-loop_NTPase"/>
</dbReference>
<evidence type="ECO:0000256" key="13">
    <source>
        <dbReference type="RuleBase" id="RU003785"/>
    </source>
</evidence>
<comment type="similarity">
    <text evidence="3 10 13">Belongs to the IPP transferase family.</text>
</comment>
<comment type="subunit">
    <text evidence="10">Monomer.</text>
</comment>
<keyword evidence="8 10" id="KW-0460">Magnesium</keyword>
<dbReference type="InterPro" id="IPR039657">
    <property type="entry name" value="Dimethylallyltransferase"/>
</dbReference>
<dbReference type="HAMAP" id="MF_00185">
    <property type="entry name" value="IPP_trans"/>
    <property type="match status" value="1"/>
</dbReference>
<dbReference type="NCBIfam" id="TIGR00174">
    <property type="entry name" value="miaA"/>
    <property type="match status" value="1"/>
</dbReference>
<evidence type="ECO:0000256" key="11">
    <source>
        <dbReference type="RuleBase" id="RU003783"/>
    </source>
</evidence>
<feature type="region of interest" description="Interaction with substrate tRNA" evidence="10">
    <location>
        <begin position="30"/>
        <end position="33"/>
    </location>
</feature>
<dbReference type="GO" id="GO:0052381">
    <property type="term" value="F:tRNA dimethylallyltransferase activity"/>
    <property type="evidence" value="ECO:0007669"/>
    <property type="project" value="UniProtKB-UniRule"/>
</dbReference>
<dbReference type="InterPro" id="IPR018022">
    <property type="entry name" value="IPT"/>
</dbReference>
<gene>
    <name evidence="10 14" type="primary">miaA</name>
    <name evidence="14" type="ORF">PsAD2_00736</name>
</gene>
<comment type="cofactor">
    <cofactor evidence="1 10">
        <name>Mg(2+)</name>
        <dbReference type="ChEBI" id="CHEBI:18420"/>
    </cofactor>
</comment>
<evidence type="ECO:0000256" key="4">
    <source>
        <dbReference type="ARBA" id="ARBA00022679"/>
    </source>
</evidence>
<comment type="caution">
    <text evidence="10">Lacks conserved residue(s) required for the propagation of feature annotation.</text>
</comment>
<evidence type="ECO:0000256" key="9">
    <source>
        <dbReference type="ARBA" id="ARBA00049563"/>
    </source>
</evidence>
<dbReference type="Gene3D" id="1.10.20.140">
    <property type="match status" value="1"/>
</dbReference>
<comment type="function">
    <text evidence="2 10 12">Catalyzes the transfer of a dimethylallyl group onto the adenine at position 37 in tRNAs that read codons beginning with uridine, leading to the formation of N6-(dimethylallyl)adenosine (i(6)A).</text>
</comment>
<evidence type="ECO:0000256" key="7">
    <source>
        <dbReference type="ARBA" id="ARBA00022840"/>
    </source>
</evidence>
<dbReference type="PANTHER" id="PTHR11088">
    <property type="entry name" value="TRNA DIMETHYLALLYLTRANSFERASE"/>
    <property type="match status" value="1"/>
</dbReference>
<evidence type="ECO:0000256" key="3">
    <source>
        <dbReference type="ARBA" id="ARBA00005842"/>
    </source>
</evidence>
<accession>A0A166AQY6</accession>
<feature type="binding site" evidence="10">
    <location>
        <begin position="7"/>
        <end position="12"/>
    </location>
    <ligand>
        <name>substrate</name>
    </ligand>
</feature>
<feature type="site" description="Interaction with substrate tRNA" evidence="10">
    <location>
        <position position="118"/>
    </location>
</feature>
<dbReference type="Gene3D" id="3.40.50.300">
    <property type="entry name" value="P-loop containing nucleotide triphosphate hydrolases"/>
    <property type="match status" value="1"/>
</dbReference>
<keyword evidence="15" id="KW-1185">Reference proteome</keyword>
<dbReference type="Pfam" id="PF01715">
    <property type="entry name" value="IPPT"/>
    <property type="match status" value="1"/>
</dbReference>
<dbReference type="GO" id="GO:0006400">
    <property type="term" value="P:tRNA modification"/>
    <property type="evidence" value="ECO:0007669"/>
    <property type="project" value="TreeGrafter"/>
</dbReference>
<comment type="catalytic activity">
    <reaction evidence="9 10 11">
        <text>adenosine(37) in tRNA + dimethylallyl diphosphate = N(6)-dimethylallyladenosine(37) in tRNA + diphosphate</text>
        <dbReference type="Rhea" id="RHEA:26482"/>
        <dbReference type="Rhea" id="RHEA-COMP:10162"/>
        <dbReference type="Rhea" id="RHEA-COMP:10375"/>
        <dbReference type="ChEBI" id="CHEBI:33019"/>
        <dbReference type="ChEBI" id="CHEBI:57623"/>
        <dbReference type="ChEBI" id="CHEBI:74411"/>
        <dbReference type="ChEBI" id="CHEBI:74415"/>
        <dbReference type="EC" id="2.5.1.75"/>
    </reaction>
</comment>
<evidence type="ECO:0000256" key="12">
    <source>
        <dbReference type="RuleBase" id="RU003784"/>
    </source>
</evidence>
<evidence type="ECO:0000256" key="2">
    <source>
        <dbReference type="ARBA" id="ARBA00003213"/>
    </source>
</evidence>
<keyword evidence="5 10" id="KW-0819">tRNA processing</keyword>
<sequence length="307" mass="34067">MLIAGPTASGKTALSIQLAKELDAWVVNADSMQIYKDLHILSARPSPEEESQAPHFLFGHVDSEQPYSVMTWLEDFGAVLSQAKKDGRPLVVVGGTGLYFQSALEGISLVPEIPEDVRQRWRDASQDAPSEELHKALEARDQVMAQRLRPSDTQRIVRALEVVEGTGLSLSLWQAERSTPLIDFDAAMPVVLLPERKILHERIGRRFDGMVKQGAVEEACSLCAKGLDPKLQVMKAIGVKLLADAAQGRTSMDWAVEKAKTETRRYAKRQSTFFKGQLTSWPKLDPLNEQDVELFVASVKDAFSRKA</sequence>
<feature type="site" description="Interaction with substrate tRNA" evidence="10">
    <location>
        <position position="96"/>
    </location>
</feature>
<evidence type="ECO:0000313" key="14">
    <source>
        <dbReference type="EMBL" id="KZL21442.1"/>
    </source>
</evidence>
<evidence type="ECO:0000256" key="6">
    <source>
        <dbReference type="ARBA" id="ARBA00022741"/>
    </source>
</evidence>
<organism evidence="14 15">
    <name type="scientific">Pseudovibrio axinellae</name>
    <dbReference type="NCBI Taxonomy" id="989403"/>
    <lineage>
        <taxon>Bacteria</taxon>
        <taxon>Pseudomonadati</taxon>
        <taxon>Pseudomonadota</taxon>
        <taxon>Alphaproteobacteria</taxon>
        <taxon>Hyphomicrobiales</taxon>
        <taxon>Stappiaceae</taxon>
        <taxon>Pseudovibrio</taxon>
    </lineage>
</organism>
<dbReference type="GO" id="GO:0005524">
    <property type="term" value="F:ATP binding"/>
    <property type="evidence" value="ECO:0007669"/>
    <property type="project" value="UniProtKB-UniRule"/>
</dbReference>
<reference evidence="14 15" key="1">
    <citation type="journal article" date="2016" name="Front. Microbiol.">
        <title>Comparative Genomic Analysis Reveals a Diverse Repertoire of Genes Involved in Prokaryote-Eukaryote Interactions within the Pseudovibrio Genus.</title>
        <authorList>
            <person name="Romano S."/>
            <person name="Fernandez-Guerra A."/>
            <person name="Reen F.J."/>
            <person name="Glockner F.O."/>
            <person name="Crowley S.P."/>
            <person name="O'Sullivan O."/>
            <person name="Cotter P.D."/>
            <person name="Adams C."/>
            <person name="Dobson A.D."/>
            <person name="O'Gara F."/>
        </authorList>
    </citation>
    <scope>NUCLEOTIDE SEQUENCE [LARGE SCALE GENOMIC DNA]</scope>
    <source>
        <strain evidence="14 15">Ad2</strain>
    </source>
</reference>
<dbReference type="Proteomes" id="UP000076577">
    <property type="component" value="Unassembled WGS sequence"/>
</dbReference>
<feature type="region of interest" description="Interaction with substrate tRNA" evidence="10">
    <location>
        <begin position="154"/>
        <end position="158"/>
    </location>
</feature>
<evidence type="ECO:0000313" key="15">
    <source>
        <dbReference type="Proteomes" id="UP000076577"/>
    </source>
</evidence>
<evidence type="ECO:0000256" key="1">
    <source>
        <dbReference type="ARBA" id="ARBA00001946"/>
    </source>
</evidence>
<dbReference type="EMBL" id="LMCB01000004">
    <property type="protein sequence ID" value="KZL21442.1"/>
    <property type="molecule type" value="Genomic_DNA"/>
</dbReference>
<evidence type="ECO:0000256" key="8">
    <source>
        <dbReference type="ARBA" id="ARBA00022842"/>
    </source>
</evidence>